<accession>A0A4R6IND1</accession>
<keyword evidence="2" id="KW-1185">Reference proteome</keyword>
<sequence>MDFSQNIPERCETLWVFLCHVLAVFVKQTLKNCQKGGKNDMFKFIDNRLHKLIFRRSRRLPNGTMIYAKGRPFPIWVPVV</sequence>
<gene>
    <name evidence="1" type="ORF">CLV32_0039</name>
</gene>
<protein>
    <submittedName>
        <fullName evidence="1">Uncharacterized protein</fullName>
    </submittedName>
</protein>
<reference evidence="1 2" key="1">
    <citation type="submission" date="2019-03" db="EMBL/GenBank/DDBJ databases">
        <title>Genomic Encyclopedia of Archaeal and Bacterial Type Strains, Phase II (KMG-II): from individual species to whole genera.</title>
        <authorList>
            <person name="Goeker M."/>
        </authorList>
    </citation>
    <scope>NUCLEOTIDE SEQUENCE [LARGE SCALE GENOMIC DNA]</scope>
    <source>
        <strain evidence="1 2">DSM 19034</strain>
    </source>
</reference>
<evidence type="ECO:0000313" key="2">
    <source>
        <dbReference type="Proteomes" id="UP000295499"/>
    </source>
</evidence>
<name>A0A4R6IND1_9SPHI</name>
<evidence type="ECO:0000313" key="1">
    <source>
        <dbReference type="EMBL" id="TDO23754.1"/>
    </source>
</evidence>
<dbReference type="AlphaFoldDB" id="A0A4R6IND1"/>
<comment type="caution">
    <text evidence="1">The sequence shown here is derived from an EMBL/GenBank/DDBJ whole genome shotgun (WGS) entry which is preliminary data.</text>
</comment>
<dbReference type="EMBL" id="SNWM01000001">
    <property type="protein sequence ID" value="TDO23754.1"/>
    <property type="molecule type" value="Genomic_DNA"/>
</dbReference>
<proteinExistence type="predicted"/>
<organism evidence="1 2">
    <name type="scientific">Pedobacter duraquae</name>
    <dbReference type="NCBI Taxonomy" id="425511"/>
    <lineage>
        <taxon>Bacteria</taxon>
        <taxon>Pseudomonadati</taxon>
        <taxon>Bacteroidota</taxon>
        <taxon>Sphingobacteriia</taxon>
        <taxon>Sphingobacteriales</taxon>
        <taxon>Sphingobacteriaceae</taxon>
        <taxon>Pedobacter</taxon>
    </lineage>
</organism>
<dbReference type="Proteomes" id="UP000295499">
    <property type="component" value="Unassembled WGS sequence"/>
</dbReference>